<feature type="region of interest" description="Disordered" evidence="1">
    <location>
        <begin position="64"/>
        <end position="86"/>
    </location>
</feature>
<evidence type="ECO:0000313" key="3">
    <source>
        <dbReference type="Proteomes" id="UP000648075"/>
    </source>
</evidence>
<dbReference type="Gene3D" id="1.10.760.10">
    <property type="entry name" value="Cytochrome c-like domain"/>
    <property type="match status" value="1"/>
</dbReference>
<keyword evidence="3" id="KW-1185">Reference proteome</keyword>
<evidence type="ECO:0000256" key="1">
    <source>
        <dbReference type="SAM" id="MobiDB-lite"/>
    </source>
</evidence>
<gene>
    <name evidence="2" type="ORF">GCM10011614_23360</name>
</gene>
<comment type="caution">
    <text evidence="2">The sequence shown here is derived from an EMBL/GenBank/DDBJ whole genome shotgun (WGS) entry which is preliminary data.</text>
</comment>
<dbReference type="GO" id="GO:0009055">
    <property type="term" value="F:electron transfer activity"/>
    <property type="evidence" value="ECO:0007669"/>
    <property type="project" value="InterPro"/>
</dbReference>
<reference evidence="2" key="2">
    <citation type="submission" date="2020-09" db="EMBL/GenBank/DDBJ databases">
        <authorList>
            <person name="Sun Q."/>
            <person name="Kim S."/>
        </authorList>
    </citation>
    <scope>NUCLEOTIDE SEQUENCE</scope>
    <source>
        <strain evidence="2">KCTC 32255</strain>
    </source>
</reference>
<dbReference type="EMBL" id="BMZA01000008">
    <property type="protein sequence ID" value="GGZ07753.1"/>
    <property type="molecule type" value="Genomic_DNA"/>
</dbReference>
<organism evidence="2 3">
    <name type="scientific">Novosphingobium colocasiae</name>
    <dbReference type="NCBI Taxonomy" id="1256513"/>
    <lineage>
        <taxon>Bacteria</taxon>
        <taxon>Pseudomonadati</taxon>
        <taxon>Pseudomonadota</taxon>
        <taxon>Alphaproteobacteria</taxon>
        <taxon>Sphingomonadales</taxon>
        <taxon>Sphingomonadaceae</taxon>
        <taxon>Novosphingobium</taxon>
    </lineage>
</organism>
<reference evidence="2" key="1">
    <citation type="journal article" date="2014" name="Int. J. Syst. Evol. Microbiol.">
        <title>Complete genome sequence of Corynebacterium casei LMG S-19264T (=DSM 44701T), isolated from a smear-ripened cheese.</title>
        <authorList>
            <consortium name="US DOE Joint Genome Institute (JGI-PGF)"/>
            <person name="Walter F."/>
            <person name="Albersmeier A."/>
            <person name="Kalinowski J."/>
            <person name="Ruckert C."/>
        </authorList>
    </citation>
    <scope>NUCLEOTIDE SEQUENCE</scope>
    <source>
        <strain evidence="2">KCTC 32255</strain>
    </source>
</reference>
<accession>A0A918PGH6</accession>
<dbReference type="Proteomes" id="UP000648075">
    <property type="component" value="Unassembled WGS sequence"/>
</dbReference>
<dbReference type="InterPro" id="IPR036909">
    <property type="entry name" value="Cyt_c-like_dom_sf"/>
</dbReference>
<sequence length="86" mass="9175">MSVCNRSGVPDPFTDKQIARGGTNYWRAVVIDGALESNGMVGWKQHLSEAQADEIRGYVSGEATALKKRGSSAAEPKPPESASPEQ</sequence>
<dbReference type="AlphaFoldDB" id="A0A918PGH6"/>
<dbReference type="GO" id="GO:0020037">
    <property type="term" value="F:heme binding"/>
    <property type="evidence" value="ECO:0007669"/>
    <property type="project" value="InterPro"/>
</dbReference>
<name>A0A918PGH6_9SPHN</name>
<proteinExistence type="predicted"/>
<evidence type="ECO:0008006" key="4">
    <source>
        <dbReference type="Google" id="ProtNLM"/>
    </source>
</evidence>
<feature type="compositionally biased region" description="Low complexity" evidence="1">
    <location>
        <begin position="71"/>
        <end position="86"/>
    </location>
</feature>
<protein>
    <recommendedName>
        <fullName evidence="4">Cytochrome c domain-containing protein</fullName>
    </recommendedName>
</protein>
<dbReference type="RefSeq" id="WP_229814067.1">
    <property type="nucleotide sequence ID" value="NZ_BMZA01000008.1"/>
</dbReference>
<evidence type="ECO:0000313" key="2">
    <source>
        <dbReference type="EMBL" id="GGZ07753.1"/>
    </source>
</evidence>